<keyword evidence="2" id="KW-1185">Reference proteome</keyword>
<dbReference type="EMBL" id="KN392766">
    <property type="protein sequence ID" value="KHG09955.1"/>
    <property type="molecule type" value="Genomic_DNA"/>
</dbReference>
<evidence type="ECO:0000313" key="1">
    <source>
        <dbReference type="EMBL" id="KHG09955.1"/>
    </source>
</evidence>
<proteinExistence type="predicted"/>
<gene>
    <name evidence="1" type="ORF">F383_15442</name>
</gene>
<reference evidence="2" key="1">
    <citation type="submission" date="2014-09" db="EMBL/GenBank/DDBJ databases">
        <authorList>
            <person name="Mudge J."/>
            <person name="Ramaraj T."/>
            <person name="Lindquist I.E."/>
            <person name="Bharti A.K."/>
            <person name="Sundararajan A."/>
            <person name="Cameron C.T."/>
            <person name="Woodward J.E."/>
            <person name="May G.D."/>
            <person name="Brubaker C."/>
            <person name="Broadhvest J."/>
            <person name="Wilkins T.A."/>
        </authorList>
    </citation>
    <scope>NUCLEOTIDE SEQUENCE</scope>
    <source>
        <strain evidence="2">cv. AKA8401</strain>
    </source>
</reference>
<protein>
    <submittedName>
        <fullName evidence="1">Very long-chain specific acyl-CoA dehydrogenase-2C mitochondrial</fullName>
    </submittedName>
</protein>
<dbReference type="Proteomes" id="UP000032142">
    <property type="component" value="Unassembled WGS sequence"/>
</dbReference>
<accession>A0A0B0NAV9</accession>
<sequence length="74" mass="8231">MHIPVPSRNGFILILIFGIPNEPLGIIISDTRETYTQGVTYPSTGLLTQAVSQDVATRCCSHKLSRNRNICWDT</sequence>
<name>A0A0B0NAV9_GOSAR</name>
<dbReference type="AlphaFoldDB" id="A0A0B0NAV9"/>
<organism evidence="1 2">
    <name type="scientific">Gossypium arboreum</name>
    <name type="common">Tree cotton</name>
    <name type="synonym">Gossypium nanking</name>
    <dbReference type="NCBI Taxonomy" id="29729"/>
    <lineage>
        <taxon>Eukaryota</taxon>
        <taxon>Viridiplantae</taxon>
        <taxon>Streptophyta</taxon>
        <taxon>Embryophyta</taxon>
        <taxon>Tracheophyta</taxon>
        <taxon>Spermatophyta</taxon>
        <taxon>Magnoliopsida</taxon>
        <taxon>eudicotyledons</taxon>
        <taxon>Gunneridae</taxon>
        <taxon>Pentapetalae</taxon>
        <taxon>rosids</taxon>
        <taxon>malvids</taxon>
        <taxon>Malvales</taxon>
        <taxon>Malvaceae</taxon>
        <taxon>Malvoideae</taxon>
        <taxon>Gossypium</taxon>
    </lineage>
</organism>
<evidence type="ECO:0000313" key="2">
    <source>
        <dbReference type="Proteomes" id="UP000032142"/>
    </source>
</evidence>